<accession>A0ACC2E1A5</accession>
<gene>
    <name evidence="1" type="ORF">O6H91_04G118500</name>
</gene>
<dbReference type="EMBL" id="CM055095">
    <property type="protein sequence ID" value="KAJ7560212.1"/>
    <property type="molecule type" value="Genomic_DNA"/>
</dbReference>
<name>A0ACC2E1A5_DIPCM</name>
<proteinExistence type="predicted"/>
<comment type="caution">
    <text evidence="1">The sequence shown here is derived from an EMBL/GenBank/DDBJ whole genome shotgun (WGS) entry which is preliminary data.</text>
</comment>
<protein>
    <submittedName>
        <fullName evidence="1">Uncharacterized protein</fullName>
    </submittedName>
</protein>
<keyword evidence="2" id="KW-1185">Reference proteome</keyword>
<reference evidence="2" key="1">
    <citation type="journal article" date="2024" name="Proc. Natl. Acad. Sci. U.S.A.">
        <title>Extraordinary preservation of gene collinearity over three hundred million years revealed in homosporous lycophytes.</title>
        <authorList>
            <person name="Li C."/>
            <person name="Wickell D."/>
            <person name="Kuo L.Y."/>
            <person name="Chen X."/>
            <person name="Nie B."/>
            <person name="Liao X."/>
            <person name="Peng D."/>
            <person name="Ji J."/>
            <person name="Jenkins J."/>
            <person name="Williams M."/>
            <person name="Shu S."/>
            <person name="Plott C."/>
            <person name="Barry K."/>
            <person name="Rajasekar S."/>
            <person name="Grimwood J."/>
            <person name="Han X."/>
            <person name="Sun S."/>
            <person name="Hou Z."/>
            <person name="He W."/>
            <person name="Dai G."/>
            <person name="Sun C."/>
            <person name="Schmutz J."/>
            <person name="Leebens-Mack J.H."/>
            <person name="Li F.W."/>
            <person name="Wang L."/>
        </authorList>
    </citation>
    <scope>NUCLEOTIDE SEQUENCE [LARGE SCALE GENOMIC DNA]</scope>
    <source>
        <strain evidence="2">cv. PW_Plant_1</strain>
    </source>
</reference>
<dbReference type="Proteomes" id="UP001162992">
    <property type="component" value="Chromosome 4"/>
</dbReference>
<evidence type="ECO:0000313" key="2">
    <source>
        <dbReference type="Proteomes" id="UP001162992"/>
    </source>
</evidence>
<sequence>MLAIPFSLPVLSLQPGRGRRITGIKMAAVLQGTATGLFAGLQSVAYLSHDSVLSCACTSLGMKATSCNKKQLKTPYAGASLKHLLVSASPLNVCDNRAVQCNSSMSFNNNRTGEGFSENEEDYVNSTVVEAVEVKSGAEGFLIKMKDGRYLKCVHNNPGSHLPDYAPQPAIVLKMEDNSNLLLPIIVLELPSSMLMDAVRNVPVARPTVYEVMKEMIDLMGFQPKVVRVTKRVHEAYFARLYLSKVVGDETDMMFSLDLRPSDAINIAVRSKVPIQVNRQLAYGDGVRIVNEAPALPLRILRTSSKLLDSTEADSSLAAEEFVLVCSMLMAASEERYIDAAHIRDQLNALRSKKDRQQQA</sequence>
<evidence type="ECO:0000313" key="1">
    <source>
        <dbReference type="EMBL" id="KAJ7560212.1"/>
    </source>
</evidence>
<organism evidence="1 2">
    <name type="scientific">Diphasiastrum complanatum</name>
    <name type="common">Issler's clubmoss</name>
    <name type="synonym">Lycopodium complanatum</name>
    <dbReference type="NCBI Taxonomy" id="34168"/>
    <lineage>
        <taxon>Eukaryota</taxon>
        <taxon>Viridiplantae</taxon>
        <taxon>Streptophyta</taxon>
        <taxon>Embryophyta</taxon>
        <taxon>Tracheophyta</taxon>
        <taxon>Lycopodiopsida</taxon>
        <taxon>Lycopodiales</taxon>
        <taxon>Lycopodiaceae</taxon>
        <taxon>Lycopodioideae</taxon>
        <taxon>Diphasiastrum</taxon>
    </lineage>
</organism>